<dbReference type="PANTHER" id="PTHR42718:SF9">
    <property type="entry name" value="MAJOR FACILITATOR SUPERFAMILY MULTIDRUG TRANSPORTER MFSC"/>
    <property type="match status" value="1"/>
</dbReference>
<reference evidence="8 9" key="1">
    <citation type="submission" date="2015-09" db="EMBL/GenBank/DDBJ databases">
        <authorList>
            <consortium name="Swine Surveillance"/>
        </authorList>
    </citation>
    <scope>NUCLEOTIDE SEQUENCE [LARGE SCALE GENOMIC DNA]</scope>
    <source>
        <strain evidence="8 9">CECT 4292</strain>
    </source>
</reference>
<feature type="transmembrane region" description="Helical" evidence="6">
    <location>
        <begin position="28"/>
        <end position="53"/>
    </location>
</feature>
<keyword evidence="5 6" id="KW-0472">Membrane</keyword>
<evidence type="ECO:0000256" key="2">
    <source>
        <dbReference type="ARBA" id="ARBA00022448"/>
    </source>
</evidence>
<keyword evidence="3 6" id="KW-0812">Transmembrane</keyword>
<evidence type="ECO:0000256" key="1">
    <source>
        <dbReference type="ARBA" id="ARBA00004141"/>
    </source>
</evidence>
<dbReference type="GO" id="GO:0016020">
    <property type="term" value="C:membrane"/>
    <property type="evidence" value="ECO:0007669"/>
    <property type="project" value="UniProtKB-SubCell"/>
</dbReference>
<evidence type="ECO:0000313" key="9">
    <source>
        <dbReference type="Proteomes" id="UP000050783"/>
    </source>
</evidence>
<name>A0A0P1EY89_9RHOB</name>
<proteinExistence type="predicted"/>
<dbReference type="InterPro" id="IPR011701">
    <property type="entry name" value="MFS"/>
</dbReference>
<gene>
    <name evidence="8" type="primary">norB_1</name>
    <name evidence="8" type="ORF">RUA4292_01757</name>
</gene>
<evidence type="ECO:0000256" key="4">
    <source>
        <dbReference type="ARBA" id="ARBA00022989"/>
    </source>
</evidence>
<feature type="transmembrane region" description="Helical" evidence="6">
    <location>
        <begin position="149"/>
        <end position="167"/>
    </location>
</feature>
<dbReference type="InterPro" id="IPR036259">
    <property type="entry name" value="MFS_trans_sf"/>
</dbReference>
<feature type="domain" description="Major facilitator superfamily (MFS) profile" evidence="7">
    <location>
        <begin position="1"/>
        <end position="269"/>
    </location>
</feature>
<dbReference type="EMBL" id="CYPU01000025">
    <property type="protein sequence ID" value="CUH47586.1"/>
    <property type="molecule type" value="Genomic_DNA"/>
</dbReference>
<feature type="transmembrane region" description="Helical" evidence="6">
    <location>
        <begin position="179"/>
        <end position="196"/>
    </location>
</feature>
<evidence type="ECO:0000313" key="8">
    <source>
        <dbReference type="EMBL" id="CUH47586.1"/>
    </source>
</evidence>
<keyword evidence="2" id="KW-0813">Transport</keyword>
<evidence type="ECO:0000256" key="5">
    <source>
        <dbReference type="ARBA" id="ARBA00023136"/>
    </source>
</evidence>
<keyword evidence="4 6" id="KW-1133">Transmembrane helix</keyword>
<dbReference type="InterPro" id="IPR020846">
    <property type="entry name" value="MFS_dom"/>
</dbReference>
<dbReference type="Pfam" id="PF07690">
    <property type="entry name" value="MFS_1"/>
    <property type="match status" value="1"/>
</dbReference>
<dbReference type="Gene3D" id="1.20.1720.10">
    <property type="entry name" value="Multidrug resistance protein D"/>
    <property type="match status" value="1"/>
</dbReference>
<dbReference type="AlphaFoldDB" id="A0A0P1EY89"/>
<dbReference type="PROSITE" id="PS50850">
    <property type="entry name" value="MFS"/>
    <property type="match status" value="1"/>
</dbReference>
<evidence type="ECO:0000256" key="6">
    <source>
        <dbReference type="SAM" id="Phobius"/>
    </source>
</evidence>
<evidence type="ECO:0000259" key="7">
    <source>
        <dbReference type="PROSITE" id="PS50850"/>
    </source>
</evidence>
<sequence length="269" mass="28434">MLAYLTSVTIAVVSAGRLGDLFGHRRLLVFGLIVILAASVLSATAPSLSLLIAGRALQGLGGAILIAPPMSIARDLVPTERLGTAMGLLGTTSAAGTALDPSLGGVQLVMSNWRMAFRPLARSASVTPILSITSITRDFEWKTVSFQELDIPGALMLSIALTTYALANNGGASSIPLSPDALIFTVLIAIVVFVMVEARVASPLVPMQLLRDQRTSIGLFINLLVSAIMMSTLVVERLMPSRLLDGVCTRSPSLGLYGYRHWVSSLGFR</sequence>
<dbReference type="GO" id="GO:0022857">
    <property type="term" value="F:transmembrane transporter activity"/>
    <property type="evidence" value="ECO:0007669"/>
    <property type="project" value="InterPro"/>
</dbReference>
<dbReference type="PANTHER" id="PTHR42718">
    <property type="entry name" value="MAJOR FACILITATOR SUPERFAMILY MULTIDRUG TRANSPORTER MFSC"/>
    <property type="match status" value="1"/>
</dbReference>
<accession>A0A0P1EY89</accession>
<comment type="subcellular location">
    <subcellularLocation>
        <location evidence="1">Membrane</location>
        <topology evidence="1">Multi-pass membrane protein</topology>
    </subcellularLocation>
</comment>
<dbReference type="Proteomes" id="UP000050783">
    <property type="component" value="Unassembled WGS sequence"/>
</dbReference>
<organism evidence="8 9">
    <name type="scientific">Ruegeria atlantica</name>
    <dbReference type="NCBI Taxonomy" id="81569"/>
    <lineage>
        <taxon>Bacteria</taxon>
        <taxon>Pseudomonadati</taxon>
        <taxon>Pseudomonadota</taxon>
        <taxon>Alphaproteobacteria</taxon>
        <taxon>Rhodobacterales</taxon>
        <taxon>Roseobacteraceae</taxon>
        <taxon>Ruegeria</taxon>
    </lineage>
</organism>
<feature type="transmembrane region" description="Helical" evidence="6">
    <location>
        <begin position="217"/>
        <end position="235"/>
    </location>
</feature>
<evidence type="ECO:0000256" key="3">
    <source>
        <dbReference type="ARBA" id="ARBA00022692"/>
    </source>
</evidence>
<protein>
    <submittedName>
        <fullName evidence="8">Quinolone resistance protein NorB</fullName>
    </submittedName>
</protein>
<dbReference type="SUPFAM" id="SSF103473">
    <property type="entry name" value="MFS general substrate transporter"/>
    <property type="match status" value="1"/>
</dbReference>